<evidence type="ECO:0000313" key="3">
    <source>
        <dbReference type="Proteomes" id="UP000290365"/>
    </source>
</evidence>
<protein>
    <recommendedName>
        <fullName evidence="4">HlyD family efflux transporter periplasmic adaptor subunit</fullName>
    </recommendedName>
</protein>
<dbReference type="EMBL" id="CP035758">
    <property type="protein sequence ID" value="QBD75902.1"/>
    <property type="molecule type" value="Genomic_DNA"/>
</dbReference>
<organism evidence="2 3">
    <name type="scientific">Ktedonosporobacter rubrisoli</name>
    <dbReference type="NCBI Taxonomy" id="2509675"/>
    <lineage>
        <taxon>Bacteria</taxon>
        <taxon>Bacillati</taxon>
        <taxon>Chloroflexota</taxon>
        <taxon>Ktedonobacteria</taxon>
        <taxon>Ktedonobacterales</taxon>
        <taxon>Ktedonosporobacteraceae</taxon>
        <taxon>Ktedonosporobacter</taxon>
    </lineage>
</organism>
<keyword evidence="1" id="KW-0812">Transmembrane</keyword>
<keyword evidence="1" id="KW-0472">Membrane</keyword>
<proteinExistence type="predicted"/>
<feature type="transmembrane region" description="Helical" evidence="1">
    <location>
        <begin position="30"/>
        <end position="54"/>
    </location>
</feature>
<accession>A0A4P6JLN0</accession>
<reference evidence="2 3" key="1">
    <citation type="submission" date="2019-01" db="EMBL/GenBank/DDBJ databases">
        <title>Ktedonosporobacter rubrisoli SCAWS-G2.</title>
        <authorList>
            <person name="Huang Y."/>
            <person name="Yan B."/>
        </authorList>
    </citation>
    <scope>NUCLEOTIDE SEQUENCE [LARGE SCALE GENOMIC DNA]</scope>
    <source>
        <strain evidence="2 3">SCAWS-G2</strain>
    </source>
</reference>
<name>A0A4P6JLN0_KTERU</name>
<dbReference type="RefSeq" id="WP_129886499.1">
    <property type="nucleotide sequence ID" value="NZ_CP035758.1"/>
</dbReference>
<gene>
    <name evidence="2" type="ORF">EPA93_07720</name>
</gene>
<keyword evidence="1" id="KW-1133">Transmembrane helix</keyword>
<evidence type="ECO:0000256" key="1">
    <source>
        <dbReference type="SAM" id="Phobius"/>
    </source>
</evidence>
<dbReference type="OrthoDB" id="158224at2"/>
<evidence type="ECO:0008006" key="4">
    <source>
        <dbReference type="Google" id="ProtNLM"/>
    </source>
</evidence>
<dbReference type="KEGG" id="kbs:EPA93_07720"/>
<keyword evidence="3" id="KW-1185">Reference proteome</keyword>
<evidence type="ECO:0000313" key="2">
    <source>
        <dbReference type="EMBL" id="QBD75902.1"/>
    </source>
</evidence>
<sequence length="182" mass="19815">MLNPRRRQIFRENALRYYAQRREQDVLPQLVSPFIFAFFWSLGIFVLLIGLLLWTLDIPAYASAQGVVLQPAKIATNSEAEAVIFFPASTAHLHPGMRVQIQLGASGPRVTSKIETVTPGAISPQDAQQRFALGSSAAQVITQPAIAVTTRLGPAVSVRTYAGSIVKAQVQVGTQQVLSFLQ</sequence>
<dbReference type="AlphaFoldDB" id="A0A4P6JLN0"/>
<dbReference type="Proteomes" id="UP000290365">
    <property type="component" value="Chromosome"/>
</dbReference>